<dbReference type="InterPro" id="IPR027417">
    <property type="entry name" value="P-loop_NTPase"/>
</dbReference>
<evidence type="ECO:0000256" key="10">
    <source>
        <dbReference type="ARBA" id="ARBA00023069"/>
    </source>
</evidence>
<dbReference type="AlphaFoldDB" id="A0AAD8FXV6"/>
<evidence type="ECO:0000256" key="3">
    <source>
        <dbReference type="ARBA" id="ARBA00021423"/>
    </source>
</evidence>
<keyword evidence="4" id="KW-0813">Transport</keyword>
<organism evidence="15 16">
    <name type="scientific">Acipenser oxyrinchus oxyrinchus</name>
    <dbReference type="NCBI Taxonomy" id="40147"/>
    <lineage>
        <taxon>Eukaryota</taxon>
        <taxon>Metazoa</taxon>
        <taxon>Chordata</taxon>
        <taxon>Craniata</taxon>
        <taxon>Vertebrata</taxon>
        <taxon>Euteleostomi</taxon>
        <taxon>Actinopterygii</taxon>
        <taxon>Chondrostei</taxon>
        <taxon>Acipenseriformes</taxon>
        <taxon>Acipenseridae</taxon>
        <taxon>Acipenser</taxon>
    </lineage>
</organism>
<sequence length="256" mass="28561">MALHPRPGSLVLSDWQRSPESRDYFNSIMHRNRRKHFGLLEAPVLPLQAAADTVSYKVFVSGKSGVGKSALVAKLAGLEVPSMHYETTGIQTTVVYWPVKLRDNGQVLLFRFQLWDCGENALRKFDHLLPACRDQTDAVLHLFSFTDRSSFDDLSSQITRISESAGSNVKLVVGTKFDQFMHTDVTERELREFQQAWAVPVFCFQSAGGGVGRAGLADIAPLLNGLAEQLWTQDLQAARLHTDGLHCSFTDKKLHC</sequence>
<accession>A0AAD8FXV6</accession>
<evidence type="ECO:0000256" key="9">
    <source>
        <dbReference type="ARBA" id="ARBA00022927"/>
    </source>
</evidence>
<keyword evidence="13" id="KW-0966">Cell projection</keyword>
<keyword evidence="8" id="KW-0970">Cilium biogenesis/degradation</keyword>
<name>A0AAD8FXV6_ACIOX</name>
<evidence type="ECO:0000256" key="1">
    <source>
        <dbReference type="ARBA" id="ARBA00004120"/>
    </source>
</evidence>
<dbReference type="Pfam" id="PF00071">
    <property type="entry name" value="Ras"/>
    <property type="match status" value="1"/>
</dbReference>
<evidence type="ECO:0000256" key="6">
    <source>
        <dbReference type="ARBA" id="ARBA00022490"/>
    </source>
</evidence>
<evidence type="ECO:0000256" key="14">
    <source>
        <dbReference type="ARBA" id="ARBA00030243"/>
    </source>
</evidence>
<keyword evidence="10" id="KW-0969">Cilium</keyword>
<keyword evidence="9" id="KW-0653">Protein transport</keyword>
<evidence type="ECO:0000256" key="4">
    <source>
        <dbReference type="ARBA" id="ARBA00022448"/>
    </source>
</evidence>
<gene>
    <name evidence="15" type="primary">cplane2</name>
    <name evidence="15" type="ORF">AOXY_G24846</name>
</gene>
<dbReference type="EMBL" id="JAGXEW010000026">
    <property type="protein sequence ID" value="KAK1157234.1"/>
    <property type="molecule type" value="Genomic_DNA"/>
</dbReference>
<evidence type="ECO:0000256" key="11">
    <source>
        <dbReference type="ARBA" id="ARBA00023134"/>
    </source>
</evidence>
<evidence type="ECO:0000313" key="15">
    <source>
        <dbReference type="EMBL" id="KAK1157234.1"/>
    </source>
</evidence>
<dbReference type="InterPro" id="IPR001806">
    <property type="entry name" value="Small_GTPase"/>
</dbReference>
<evidence type="ECO:0000256" key="12">
    <source>
        <dbReference type="ARBA" id="ARBA00023212"/>
    </source>
</evidence>
<keyword evidence="7" id="KW-0547">Nucleotide-binding</keyword>
<evidence type="ECO:0000256" key="13">
    <source>
        <dbReference type="ARBA" id="ARBA00023273"/>
    </source>
</evidence>
<dbReference type="Proteomes" id="UP001230051">
    <property type="component" value="Unassembled WGS sequence"/>
</dbReference>
<keyword evidence="16" id="KW-1185">Reference proteome</keyword>
<dbReference type="PANTHER" id="PTHR14983">
    <property type="entry name" value="CILIOGENESIS AND PLANAR POLARITY EFFECTOR 2"/>
    <property type="match status" value="1"/>
</dbReference>
<dbReference type="SUPFAM" id="SSF52540">
    <property type="entry name" value="P-loop containing nucleoside triphosphate hydrolases"/>
    <property type="match status" value="1"/>
</dbReference>
<comment type="subcellular location">
    <subcellularLocation>
        <location evidence="1">Cytoplasm</location>
        <location evidence="1">Cytoskeleton</location>
        <location evidence="1">Cilium basal body</location>
    </subcellularLocation>
</comment>
<dbReference type="PROSITE" id="PS51419">
    <property type="entry name" value="RAB"/>
    <property type="match status" value="1"/>
</dbReference>
<dbReference type="GO" id="GO:0015031">
    <property type="term" value="P:protein transport"/>
    <property type="evidence" value="ECO:0007669"/>
    <property type="project" value="UniProtKB-KW"/>
</dbReference>
<keyword evidence="6" id="KW-0963">Cytoplasm</keyword>
<reference evidence="15" key="1">
    <citation type="submission" date="2022-02" db="EMBL/GenBank/DDBJ databases">
        <title>Atlantic sturgeon de novo genome assembly.</title>
        <authorList>
            <person name="Stock M."/>
            <person name="Klopp C."/>
            <person name="Guiguen Y."/>
            <person name="Cabau C."/>
            <person name="Parinello H."/>
            <person name="Santidrian Yebra-Pimentel E."/>
            <person name="Kuhl H."/>
            <person name="Dirks R.P."/>
            <person name="Guessner J."/>
            <person name="Wuertz S."/>
            <person name="Du K."/>
            <person name="Schartl M."/>
        </authorList>
    </citation>
    <scope>NUCLEOTIDE SEQUENCE</scope>
    <source>
        <strain evidence="15">STURGEONOMICS-FGT-2020</strain>
        <tissue evidence="15">Whole blood</tissue>
    </source>
</reference>
<evidence type="ECO:0000256" key="5">
    <source>
        <dbReference type="ARBA" id="ARBA00022483"/>
    </source>
</evidence>
<evidence type="ECO:0000313" key="16">
    <source>
        <dbReference type="Proteomes" id="UP001230051"/>
    </source>
</evidence>
<comment type="similarity">
    <text evidence="2">Belongs to the small GTPase superfamily. Rab family.</text>
</comment>
<dbReference type="GO" id="GO:0003924">
    <property type="term" value="F:GTPase activity"/>
    <property type="evidence" value="ECO:0007669"/>
    <property type="project" value="InterPro"/>
</dbReference>
<dbReference type="PANTHER" id="PTHR14983:SF1">
    <property type="entry name" value="CILIOGENESIS AND PLANAR POLARITY EFFECTOR 2"/>
    <property type="match status" value="1"/>
</dbReference>
<keyword evidence="12" id="KW-0206">Cytoskeleton</keyword>
<keyword evidence="5" id="KW-0268">Exocytosis</keyword>
<dbReference type="GO" id="GO:0005525">
    <property type="term" value="F:GTP binding"/>
    <property type="evidence" value="ECO:0007669"/>
    <property type="project" value="UniProtKB-KW"/>
</dbReference>
<dbReference type="GO" id="GO:0030030">
    <property type="term" value="P:cell projection organization"/>
    <property type="evidence" value="ECO:0007669"/>
    <property type="project" value="UniProtKB-KW"/>
</dbReference>
<dbReference type="GO" id="GO:0006887">
    <property type="term" value="P:exocytosis"/>
    <property type="evidence" value="ECO:0007669"/>
    <property type="project" value="UniProtKB-KW"/>
</dbReference>
<proteinExistence type="inferred from homology"/>
<keyword evidence="11" id="KW-0342">GTP-binding</keyword>
<comment type="caution">
    <text evidence="15">The sequence shown here is derived from an EMBL/GenBank/DDBJ whole genome shotgun (WGS) entry which is preliminary data.</text>
</comment>
<protein>
    <recommendedName>
        <fullName evidence="3">Ciliogenesis and planar polarity effector 2</fullName>
    </recommendedName>
    <alternativeName>
        <fullName evidence="14">REM2- and Rab-like small GTPase 1</fullName>
    </alternativeName>
</protein>
<dbReference type="InterPro" id="IPR039677">
    <property type="entry name" value="RSG1"/>
</dbReference>
<dbReference type="Gene3D" id="3.40.50.300">
    <property type="entry name" value="P-loop containing nucleotide triphosphate hydrolases"/>
    <property type="match status" value="1"/>
</dbReference>
<evidence type="ECO:0000256" key="2">
    <source>
        <dbReference type="ARBA" id="ARBA00006270"/>
    </source>
</evidence>
<evidence type="ECO:0000256" key="8">
    <source>
        <dbReference type="ARBA" id="ARBA00022794"/>
    </source>
</evidence>
<evidence type="ECO:0000256" key="7">
    <source>
        <dbReference type="ARBA" id="ARBA00022741"/>
    </source>
</evidence>